<dbReference type="PROSITE" id="PS51257">
    <property type="entry name" value="PROKAR_LIPOPROTEIN"/>
    <property type="match status" value="1"/>
</dbReference>
<dbReference type="GO" id="GO:0031588">
    <property type="term" value="C:nucleotide-activated protein kinase complex"/>
    <property type="evidence" value="ECO:0007669"/>
    <property type="project" value="TreeGrafter"/>
</dbReference>
<comment type="similarity">
    <text evidence="1">Belongs to the 5'-AMP-activated protein kinase beta subunit family.</text>
</comment>
<evidence type="ECO:0000313" key="3">
    <source>
        <dbReference type="EMBL" id="CAD8838222.1"/>
    </source>
</evidence>
<sequence>MGQQQARQQALSRGAISSGSSLAPAASGCLPVSSAVDTGPIEGGDLVPVVFTWTHGGQEVYLIASFKGWKEQIPMVRSGNEFAVVQEIPRGVHQYKFIVDEQWRFARDQPKTQDAHGNTNNVLDISNYRRFQAGSYEEEPEYRNVIPNPDDYTIDAPVIPTVLGKSAFSAVPPRPQIIGGQPPNIPPHSLCDHCYLRDRDEDGLVITVTHRHGQKYSTTVFASQRTAGASGKNWLRSVVKTK</sequence>
<dbReference type="PANTHER" id="PTHR10343">
    <property type="entry name" value="5'-AMP-ACTIVATED PROTEIN KINASE , BETA SUBUNIT"/>
    <property type="match status" value="1"/>
</dbReference>
<protein>
    <recommendedName>
        <fullName evidence="2">AMP-activated protein kinase glycogen-binding domain-containing protein</fullName>
    </recommendedName>
</protein>
<dbReference type="InterPro" id="IPR014756">
    <property type="entry name" value="Ig_E-set"/>
</dbReference>
<dbReference type="GO" id="GO:0007165">
    <property type="term" value="P:signal transduction"/>
    <property type="evidence" value="ECO:0007669"/>
    <property type="project" value="TreeGrafter"/>
</dbReference>
<dbReference type="InterPro" id="IPR032640">
    <property type="entry name" value="AMPK1_CBM"/>
</dbReference>
<dbReference type="EMBL" id="HBFQ01017962">
    <property type="protein sequence ID" value="CAD8838222.1"/>
    <property type="molecule type" value="Transcribed_RNA"/>
</dbReference>
<name>A0A7S1F264_NOCSC</name>
<feature type="domain" description="AMP-activated protein kinase glycogen-binding" evidence="2">
    <location>
        <begin position="47"/>
        <end position="127"/>
    </location>
</feature>
<proteinExistence type="inferred from homology"/>
<organism evidence="3">
    <name type="scientific">Noctiluca scintillans</name>
    <name type="common">Sea sparkle</name>
    <name type="synonym">Red tide dinoflagellate</name>
    <dbReference type="NCBI Taxonomy" id="2966"/>
    <lineage>
        <taxon>Eukaryota</taxon>
        <taxon>Sar</taxon>
        <taxon>Alveolata</taxon>
        <taxon>Dinophyceae</taxon>
        <taxon>Noctilucales</taxon>
        <taxon>Noctilucaceae</taxon>
        <taxon>Noctiluca</taxon>
    </lineage>
</organism>
<evidence type="ECO:0000259" key="2">
    <source>
        <dbReference type="Pfam" id="PF16561"/>
    </source>
</evidence>
<dbReference type="GO" id="GO:0005737">
    <property type="term" value="C:cytoplasm"/>
    <property type="evidence" value="ECO:0007669"/>
    <property type="project" value="TreeGrafter"/>
</dbReference>
<dbReference type="InterPro" id="IPR037256">
    <property type="entry name" value="ASC_dom_sf"/>
</dbReference>
<reference evidence="3" key="1">
    <citation type="submission" date="2021-01" db="EMBL/GenBank/DDBJ databases">
        <authorList>
            <person name="Corre E."/>
            <person name="Pelletier E."/>
            <person name="Niang G."/>
            <person name="Scheremetjew M."/>
            <person name="Finn R."/>
            <person name="Kale V."/>
            <person name="Holt S."/>
            <person name="Cochrane G."/>
            <person name="Meng A."/>
            <person name="Brown T."/>
            <person name="Cohen L."/>
        </authorList>
    </citation>
    <scope>NUCLEOTIDE SEQUENCE</scope>
</reference>
<dbReference type="CDD" id="cd02859">
    <property type="entry name" value="E_set_AMPKbeta_like_N"/>
    <property type="match status" value="1"/>
</dbReference>
<dbReference type="Gene3D" id="2.60.40.10">
    <property type="entry name" value="Immunoglobulins"/>
    <property type="match status" value="1"/>
</dbReference>
<gene>
    <name evidence="3" type="ORF">NSCI0253_LOCUS12570</name>
</gene>
<dbReference type="SUPFAM" id="SSF81296">
    <property type="entry name" value="E set domains"/>
    <property type="match status" value="1"/>
</dbReference>
<dbReference type="SUPFAM" id="SSF160219">
    <property type="entry name" value="AMPKBI-like"/>
    <property type="match status" value="1"/>
</dbReference>
<evidence type="ECO:0000256" key="1">
    <source>
        <dbReference type="ARBA" id="ARBA00010926"/>
    </source>
</evidence>
<dbReference type="InterPro" id="IPR050827">
    <property type="entry name" value="CRP1_MDG1_kinase"/>
</dbReference>
<dbReference type="PANTHER" id="PTHR10343:SF84">
    <property type="entry name" value="5'-AMP-ACTIVATED PROTEIN KINASE SUBUNIT BETA-1"/>
    <property type="match status" value="1"/>
</dbReference>
<dbReference type="GO" id="GO:0005634">
    <property type="term" value="C:nucleus"/>
    <property type="evidence" value="ECO:0007669"/>
    <property type="project" value="TreeGrafter"/>
</dbReference>
<dbReference type="InterPro" id="IPR013783">
    <property type="entry name" value="Ig-like_fold"/>
</dbReference>
<dbReference type="GO" id="GO:0019901">
    <property type="term" value="F:protein kinase binding"/>
    <property type="evidence" value="ECO:0007669"/>
    <property type="project" value="TreeGrafter"/>
</dbReference>
<dbReference type="AlphaFoldDB" id="A0A7S1F264"/>
<accession>A0A7S1F264</accession>
<dbReference type="Pfam" id="PF16561">
    <property type="entry name" value="AMPK1_CBM"/>
    <property type="match status" value="1"/>
</dbReference>
<dbReference type="Gene3D" id="6.20.250.60">
    <property type="match status" value="1"/>
</dbReference>